<dbReference type="EMBL" id="SRLO01001326">
    <property type="protein sequence ID" value="TNN38902.1"/>
    <property type="molecule type" value="Genomic_DNA"/>
</dbReference>
<organism evidence="2 3">
    <name type="scientific">Liparis tanakae</name>
    <name type="common">Tanaka's snailfish</name>
    <dbReference type="NCBI Taxonomy" id="230148"/>
    <lineage>
        <taxon>Eukaryota</taxon>
        <taxon>Metazoa</taxon>
        <taxon>Chordata</taxon>
        <taxon>Craniata</taxon>
        <taxon>Vertebrata</taxon>
        <taxon>Euteleostomi</taxon>
        <taxon>Actinopterygii</taxon>
        <taxon>Neopterygii</taxon>
        <taxon>Teleostei</taxon>
        <taxon>Neoteleostei</taxon>
        <taxon>Acanthomorphata</taxon>
        <taxon>Eupercaria</taxon>
        <taxon>Perciformes</taxon>
        <taxon>Cottioidei</taxon>
        <taxon>Cottales</taxon>
        <taxon>Liparidae</taxon>
        <taxon>Liparis</taxon>
    </lineage>
</organism>
<evidence type="ECO:0000313" key="3">
    <source>
        <dbReference type="Proteomes" id="UP000314294"/>
    </source>
</evidence>
<reference evidence="2 3" key="1">
    <citation type="submission" date="2019-03" db="EMBL/GenBank/DDBJ databases">
        <title>First draft genome of Liparis tanakae, snailfish: a comprehensive survey of snailfish specific genes.</title>
        <authorList>
            <person name="Kim W."/>
            <person name="Song I."/>
            <person name="Jeong J.-H."/>
            <person name="Kim D."/>
            <person name="Kim S."/>
            <person name="Ryu S."/>
            <person name="Song J.Y."/>
            <person name="Lee S.K."/>
        </authorList>
    </citation>
    <scope>NUCLEOTIDE SEQUENCE [LARGE SCALE GENOMIC DNA]</scope>
    <source>
        <tissue evidence="2">Muscle</tissue>
    </source>
</reference>
<dbReference type="Proteomes" id="UP000314294">
    <property type="component" value="Unassembled WGS sequence"/>
</dbReference>
<comment type="caution">
    <text evidence="2">The sequence shown here is derived from an EMBL/GenBank/DDBJ whole genome shotgun (WGS) entry which is preliminary data.</text>
</comment>
<sequence>MCGGKGDTGLIEGEENSVLFDATLSVFPSFTQSNRLNFRYVHVKRSGSCLRQVIGSYLRKRKKVSISHTGTPGGTVLRADPGSCHDHRELSDDPSVVGCLHKDNDEPRGLDGELCAVGVTTTTWNSTPAAAGPNVGQEEPDEGGLKQAPWGPTE</sequence>
<feature type="region of interest" description="Disordered" evidence="1">
    <location>
        <begin position="124"/>
        <end position="154"/>
    </location>
</feature>
<name>A0A4Z2FEQ7_9TELE</name>
<protein>
    <submittedName>
        <fullName evidence="2">Uncharacterized protein</fullName>
    </submittedName>
</protein>
<accession>A0A4Z2FEQ7</accession>
<gene>
    <name evidence="2" type="ORF">EYF80_050932</name>
</gene>
<proteinExistence type="predicted"/>
<keyword evidence="3" id="KW-1185">Reference proteome</keyword>
<dbReference type="AlphaFoldDB" id="A0A4Z2FEQ7"/>
<evidence type="ECO:0000256" key="1">
    <source>
        <dbReference type="SAM" id="MobiDB-lite"/>
    </source>
</evidence>
<evidence type="ECO:0000313" key="2">
    <source>
        <dbReference type="EMBL" id="TNN38902.1"/>
    </source>
</evidence>